<dbReference type="Pfam" id="PF05000">
    <property type="entry name" value="RNA_pol_Rpb1_4"/>
    <property type="match status" value="1"/>
</dbReference>
<evidence type="ECO:0000256" key="8">
    <source>
        <dbReference type="ARBA" id="ARBA00023163"/>
    </source>
</evidence>
<evidence type="ECO:0000256" key="2">
    <source>
        <dbReference type="ARBA" id="ARBA00022478"/>
    </source>
</evidence>
<dbReference type="GO" id="GO:0003899">
    <property type="term" value="F:DNA-directed RNA polymerase activity"/>
    <property type="evidence" value="ECO:0007669"/>
    <property type="project" value="UniProtKB-EC"/>
</dbReference>
<dbReference type="GO" id="GO:0000428">
    <property type="term" value="C:DNA-directed RNA polymerase complex"/>
    <property type="evidence" value="ECO:0007669"/>
    <property type="project" value="UniProtKB-KW"/>
</dbReference>
<dbReference type="Pfam" id="PF04998">
    <property type="entry name" value="RNA_pol_Rpb1_5"/>
    <property type="match status" value="2"/>
</dbReference>
<dbReference type="Gene3D" id="1.10.132.30">
    <property type="match status" value="1"/>
</dbReference>
<keyword evidence="8" id="KW-0804">Transcription</keyword>
<feature type="domain" description="RNA polymerase Rpb1" evidence="9">
    <location>
        <begin position="164"/>
        <end position="336"/>
    </location>
</feature>
<evidence type="ECO:0000259" key="9">
    <source>
        <dbReference type="Pfam" id="PF04998"/>
    </source>
</evidence>
<dbReference type="InterPro" id="IPR012756">
    <property type="entry name" value="DNA-dir_RpoC2_beta_pp"/>
</dbReference>
<evidence type="ECO:0000256" key="6">
    <source>
        <dbReference type="ARBA" id="ARBA00022723"/>
    </source>
</evidence>
<dbReference type="GO" id="GO:0046872">
    <property type="term" value="F:metal ion binding"/>
    <property type="evidence" value="ECO:0007669"/>
    <property type="project" value="UniProtKB-KW"/>
</dbReference>
<dbReference type="CDD" id="cd02655">
    <property type="entry name" value="RNAP_beta'_C"/>
    <property type="match status" value="1"/>
</dbReference>
<dbReference type="GO" id="GO:0003677">
    <property type="term" value="F:DNA binding"/>
    <property type="evidence" value="ECO:0007669"/>
    <property type="project" value="InterPro"/>
</dbReference>
<reference evidence="11" key="1">
    <citation type="submission" date="2019-07" db="EMBL/GenBank/DDBJ databases">
        <authorList>
            <person name="Jia X."/>
        </authorList>
    </citation>
    <scope>NUCLEOTIDE SEQUENCE</scope>
</reference>
<keyword evidence="11" id="KW-0150">Chloroplast</keyword>
<evidence type="ECO:0000256" key="3">
    <source>
        <dbReference type="ARBA" id="ARBA00022640"/>
    </source>
</evidence>
<dbReference type="InterPro" id="IPR007083">
    <property type="entry name" value="RNA_pol_Rpb1_4"/>
</dbReference>
<dbReference type="Gene3D" id="1.10.1790.20">
    <property type="match status" value="1"/>
</dbReference>
<evidence type="ECO:0000256" key="4">
    <source>
        <dbReference type="ARBA" id="ARBA00022679"/>
    </source>
</evidence>
<dbReference type="GO" id="GO:0006351">
    <property type="term" value="P:DNA-templated transcription"/>
    <property type="evidence" value="ECO:0007669"/>
    <property type="project" value="InterPro"/>
</dbReference>
<keyword evidence="2 11" id="KW-0240">DNA-directed RNA polymerase</keyword>
<protein>
    <recommendedName>
        <fullName evidence="1">DNA-directed RNA polymerase</fullName>
        <ecNumber evidence="1">2.7.7.6</ecNumber>
    </recommendedName>
</protein>
<dbReference type="InterPro" id="IPR038120">
    <property type="entry name" value="Rpb1_funnel_sf"/>
</dbReference>
<dbReference type="PANTHER" id="PTHR19376:SF68">
    <property type="entry name" value="DNA-DIRECTED RNA POLYMERASE SUBUNIT BETA"/>
    <property type="match status" value="1"/>
</dbReference>
<dbReference type="Gene3D" id="1.10.150.390">
    <property type="match status" value="1"/>
</dbReference>
<dbReference type="InterPro" id="IPR042102">
    <property type="entry name" value="RNA_pol_Rpb1_3_sf"/>
</dbReference>
<keyword evidence="4" id="KW-0808">Transferase</keyword>
<evidence type="ECO:0000313" key="11">
    <source>
        <dbReference type="EMBL" id="QKS32250.1"/>
    </source>
</evidence>
<dbReference type="InterPro" id="IPR007081">
    <property type="entry name" value="RNA_pol_Rpb1_5"/>
</dbReference>
<dbReference type="SUPFAM" id="SSF64484">
    <property type="entry name" value="beta and beta-prime subunits of DNA dependent RNA-polymerase"/>
    <property type="match status" value="1"/>
</dbReference>
<accession>A0A7D4Z7Z3</accession>
<feature type="domain" description="RNA polymerase Rpb1" evidence="9">
    <location>
        <begin position="1153"/>
        <end position="1204"/>
    </location>
</feature>
<keyword evidence="6" id="KW-0479">Metal-binding</keyword>
<keyword evidence="3 11" id="KW-0934">Plastid</keyword>
<dbReference type="EMBL" id="MN201587">
    <property type="protein sequence ID" value="QKS32250.1"/>
    <property type="molecule type" value="Genomic_DNA"/>
</dbReference>
<dbReference type="EC" id="2.7.7.6" evidence="1"/>
<evidence type="ECO:0000259" key="10">
    <source>
        <dbReference type="Pfam" id="PF05000"/>
    </source>
</evidence>
<dbReference type="PANTHER" id="PTHR19376">
    <property type="entry name" value="DNA-DIRECTED RNA POLYMERASE"/>
    <property type="match status" value="1"/>
</dbReference>
<keyword evidence="7" id="KW-0862">Zinc</keyword>
<proteinExistence type="predicted"/>
<evidence type="ECO:0000256" key="1">
    <source>
        <dbReference type="ARBA" id="ARBA00012418"/>
    </source>
</evidence>
<evidence type="ECO:0000256" key="5">
    <source>
        <dbReference type="ARBA" id="ARBA00022695"/>
    </source>
</evidence>
<geneLocation type="chloroplast" evidence="11"/>
<name>A0A7D4Z7Z3_9CHLO</name>
<gene>
    <name evidence="11" type="primary">rpoC2</name>
</gene>
<organism evidence="11">
    <name type="scientific">Caulerpa lentillifera</name>
    <dbReference type="NCBI Taxonomy" id="148947"/>
    <lineage>
        <taxon>Eukaryota</taxon>
        <taxon>Viridiplantae</taxon>
        <taxon>Chlorophyta</taxon>
        <taxon>core chlorophytes</taxon>
        <taxon>Ulvophyceae</taxon>
        <taxon>TCBD clade</taxon>
        <taxon>Bryopsidales</taxon>
        <taxon>Halimedineae</taxon>
        <taxon>Caulerpaceae</taxon>
        <taxon>Caulerpa</taxon>
    </lineage>
</organism>
<keyword evidence="5" id="KW-0548">Nucleotidyltransferase</keyword>
<sequence length="1292" mass="150739">MKIFFNHCFDKRRFQQFIHWFFKNRKGKSPHFQTIIFLEKLKNLGFSSAMKAGFSISLEDLKIPFSKSSLLLTAEQNIFDNYLTRIERSQAILEIWNRTSDKLKRQVLQSFQISDFLNPVYMMAFSGARGNISQIRQLVALRGLMSDPQGQIIDFPIRSNFREGLTLTEYLICCSGARKGIVDTALRTASSGYLTRRLVDVAHHVVISQIDCGTNQSILLEDLYDQKKKILSLHQRLIGRILAENFTDNTGRIIGHKNQEISKILSEKLCRFHKKIYIRSPLTCHSPQFLCQLCYGWNLAEGQLVSIGEAVGILAAQSIGEPGTQLTMRTFHTGGVFTGILIDQTYSPKSGQAYYPSPCPGLLIRTLRGQIAFLSKNNLVLQIQQKRIFIEGLDFQFNFQPSTLIYAPQGQFVEKGQLLAEGTSEDYSFVENEQNILCSSSGELFFENLLFVEKNVHLIKNKILQNLGEFWILAGEFQRGKILQKRFNKLDLIDKQVPFFQIQIQYPGDPSSCFIEKIGDIFFQTKIQNFPIDFLFFKKIAYFHYTSLNIQTWMAGLHLKSKYKFLKNPSEIYFQKLSIQNFSNPYPKKIIFSREKHFFYYKLKSSYIDSLKKNRGEKTYTYSKYCSFFYENFCIIRLNAQGFFLFNFLLPMLVRKDFCPKVIDKIESISFFQRKSFLSKRFLTTYQYSSNFLIKRTIQRQFVLFHWQKAILINKYHFLILFFKNFSRKPKAHRIPIRPMQEGPVFINPLGYFCFFRIPFLASGFLFSDNISLFEDFNFKGSQLLGFEKFFIQGITNTFLFPKLVKKVKKNKFFLPYIYQTKNIPKLHFNSFLISFTIPLLKIKNTIVHFYFDSFFSILRLHRHRGFRRNFKTGFYLSAPKKPIFYNFDVFIAFERIFYSLCFSAEIQVSKFIGVFPLLDNQKKFQCSLNSICPIQRKRLDNQIFVGCLNQVIISSQLTLTKINIFKQFQGKKIIQRKIFRNPIPQIFIRFFLQIQIGEVVDLISFPPGCFAYEKHHLLFNNFQHLFSYKLDKFQKNVGTPLDLGRLYQRDLFNNKIGGVGQFIARTQKSFLFRRASVYLLNNQSIIHGFHGEIISKNQHICTVFFNQSKTGDIVQGIPKIEQIFEARKKSKYSFHEIALSAKNYFEFEKIIFFYLRNLQKSVLNNIQRIYCAQGIHISDKHIEIIVRQITSNVLIIDPGQTGLLPGEIVEFQWISRVRFSSFLICNQILYEPLLMGMTKTCLQTSSFISAASFQETTRILGKAALQNQIDFIRGLKQNVILGNIIPAGTGY</sequence>
<feature type="domain" description="RNA polymerase Rpb1" evidence="10">
    <location>
        <begin position="84"/>
        <end position="161"/>
    </location>
</feature>
<dbReference type="NCBIfam" id="TIGR02388">
    <property type="entry name" value="rpoC2_cyan"/>
    <property type="match status" value="1"/>
</dbReference>
<evidence type="ECO:0000256" key="7">
    <source>
        <dbReference type="ARBA" id="ARBA00022833"/>
    </source>
</evidence>
<dbReference type="Gene3D" id="1.10.274.100">
    <property type="entry name" value="RNA polymerase Rpb1, domain 3"/>
    <property type="match status" value="1"/>
</dbReference>
<dbReference type="InterPro" id="IPR045867">
    <property type="entry name" value="DNA-dir_RpoC_beta_prime"/>
</dbReference>